<sequence length="118" mass="13113">MEWVAQLPQIAELEFSQRAERSIPCKHCKPQSLQTATSPSPVSRVLKSQASLTISCRRTRTQSTRGRGTDPTLQKSFRPGRILICSGRLDSTRLDSTQAFFTKVSHPKPLPGDDALFS</sequence>
<evidence type="ECO:0000313" key="2">
    <source>
        <dbReference type="EMBL" id="RSM11269.1"/>
    </source>
</evidence>
<feature type="compositionally biased region" description="Low complexity" evidence="1">
    <location>
        <begin position="56"/>
        <end position="66"/>
    </location>
</feature>
<dbReference type="Proteomes" id="UP000287144">
    <property type="component" value="Unassembled WGS sequence"/>
</dbReference>
<gene>
    <name evidence="2" type="ORF">CEP52_003077</name>
</gene>
<feature type="region of interest" description="Disordered" evidence="1">
    <location>
        <begin position="56"/>
        <end position="75"/>
    </location>
</feature>
<keyword evidence="3" id="KW-1185">Reference proteome</keyword>
<reference evidence="2 3" key="1">
    <citation type="submission" date="2017-06" db="EMBL/GenBank/DDBJ databases">
        <title>Comparative genomic analysis of Ambrosia Fusariam Clade fungi.</title>
        <authorList>
            <person name="Stajich J.E."/>
            <person name="Carrillo J."/>
            <person name="Kijimoto T."/>
            <person name="Eskalen A."/>
            <person name="O'Donnell K."/>
            <person name="Kasson M."/>
        </authorList>
    </citation>
    <scope>NUCLEOTIDE SEQUENCE [LARGE SCALE GENOMIC DNA]</scope>
    <source>
        <strain evidence="2 3">NRRL62579</strain>
    </source>
</reference>
<comment type="caution">
    <text evidence="2">The sequence shown here is derived from an EMBL/GenBank/DDBJ whole genome shotgun (WGS) entry which is preliminary data.</text>
</comment>
<dbReference type="AlphaFoldDB" id="A0A428UAF2"/>
<dbReference type="EMBL" id="NKCK01000019">
    <property type="protein sequence ID" value="RSM11269.1"/>
    <property type="molecule type" value="Genomic_DNA"/>
</dbReference>
<accession>A0A428UAF2</accession>
<evidence type="ECO:0000313" key="3">
    <source>
        <dbReference type="Proteomes" id="UP000287144"/>
    </source>
</evidence>
<organism evidence="2 3">
    <name type="scientific">Fusarium oligoseptatum</name>
    <dbReference type="NCBI Taxonomy" id="2604345"/>
    <lineage>
        <taxon>Eukaryota</taxon>
        <taxon>Fungi</taxon>
        <taxon>Dikarya</taxon>
        <taxon>Ascomycota</taxon>
        <taxon>Pezizomycotina</taxon>
        <taxon>Sordariomycetes</taxon>
        <taxon>Hypocreomycetidae</taxon>
        <taxon>Hypocreales</taxon>
        <taxon>Nectriaceae</taxon>
        <taxon>Fusarium</taxon>
        <taxon>Fusarium solani species complex</taxon>
    </lineage>
</organism>
<proteinExistence type="predicted"/>
<name>A0A428UAF2_9HYPO</name>
<protein>
    <submittedName>
        <fullName evidence="2">Uncharacterized protein</fullName>
    </submittedName>
</protein>
<evidence type="ECO:0000256" key="1">
    <source>
        <dbReference type="SAM" id="MobiDB-lite"/>
    </source>
</evidence>